<keyword evidence="3" id="KW-1185">Reference proteome</keyword>
<name>A0A9P4W3E2_CURKU</name>
<dbReference type="Proteomes" id="UP000801428">
    <property type="component" value="Unassembled WGS sequence"/>
</dbReference>
<sequence>MFRYDFQHPDPDSEVLGDDQVATTQEAHGEYMLEGTTEGIRSETTEASPSPLETFPEPDLLRPLELRPSLYPPSRVASRSAIRPEYITPPGQRITSLSPPPSPQGFIPPSPQPFDFVPSQHSNLVSSQRLFQGSHHPSRSSRSFHQPSTLRVDISISIAPPSRPFTVNTMDLSARIDTILLPVLPELRRLQATTVPPYNPHMQAKTAAQVLCGRLAPIGRHIVKLVEKDIRVAVLEIDICSHIADRYWPQDLMSVDGLRIMEMYRNAAFLMRLQKERWEAEHSTQGSEAGAPKDTTNGVTGESMEGVEGEDTKGG</sequence>
<feature type="region of interest" description="Disordered" evidence="1">
    <location>
        <begin position="1"/>
        <end position="58"/>
    </location>
</feature>
<comment type="caution">
    <text evidence="2">The sequence shown here is derived from an EMBL/GenBank/DDBJ whole genome shotgun (WGS) entry which is preliminary data.</text>
</comment>
<gene>
    <name evidence="2" type="ORF">E8E13_000055</name>
</gene>
<dbReference type="AlphaFoldDB" id="A0A9P4W3E2"/>
<feature type="region of interest" description="Disordered" evidence="1">
    <location>
        <begin position="72"/>
        <end position="104"/>
    </location>
</feature>
<feature type="region of interest" description="Disordered" evidence="1">
    <location>
        <begin position="280"/>
        <end position="315"/>
    </location>
</feature>
<protein>
    <recommendedName>
        <fullName evidence="4">Chromodomain-helicase-DNA-binding protein 1-like C-terminal domain-containing protein</fullName>
    </recommendedName>
</protein>
<reference evidence="2" key="1">
    <citation type="submission" date="2019-04" db="EMBL/GenBank/DDBJ databases">
        <title>Sequencing of skin fungus with MAO and IRED activity.</title>
        <authorList>
            <person name="Marsaioli A.J."/>
            <person name="Bonatto J.M.C."/>
            <person name="Reis Junior O."/>
        </authorList>
    </citation>
    <scope>NUCLEOTIDE SEQUENCE</scope>
    <source>
        <strain evidence="2">30M1</strain>
    </source>
</reference>
<proteinExistence type="predicted"/>
<organism evidence="2 3">
    <name type="scientific">Curvularia kusanoi</name>
    <name type="common">Cochliobolus kusanoi</name>
    <dbReference type="NCBI Taxonomy" id="90978"/>
    <lineage>
        <taxon>Eukaryota</taxon>
        <taxon>Fungi</taxon>
        <taxon>Dikarya</taxon>
        <taxon>Ascomycota</taxon>
        <taxon>Pezizomycotina</taxon>
        <taxon>Dothideomycetes</taxon>
        <taxon>Pleosporomycetidae</taxon>
        <taxon>Pleosporales</taxon>
        <taxon>Pleosporineae</taxon>
        <taxon>Pleosporaceae</taxon>
        <taxon>Curvularia</taxon>
    </lineage>
</organism>
<evidence type="ECO:0000313" key="2">
    <source>
        <dbReference type="EMBL" id="KAF2993577.1"/>
    </source>
</evidence>
<evidence type="ECO:0008006" key="4">
    <source>
        <dbReference type="Google" id="ProtNLM"/>
    </source>
</evidence>
<feature type="compositionally biased region" description="Basic and acidic residues" evidence="1">
    <location>
        <begin position="1"/>
        <end position="11"/>
    </location>
</feature>
<evidence type="ECO:0000313" key="3">
    <source>
        <dbReference type="Proteomes" id="UP000801428"/>
    </source>
</evidence>
<accession>A0A9P4W3E2</accession>
<dbReference type="EMBL" id="SWKU01000050">
    <property type="protein sequence ID" value="KAF2993577.1"/>
    <property type="molecule type" value="Genomic_DNA"/>
</dbReference>
<dbReference type="OrthoDB" id="3801079at2759"/>
<evidence type="ECO:0000256" key="1">
    <source>
        <dbReference type="SAM" id="MobiDB-lite"/>
    </source>
</evidence>